<dbReference type="Proteomes" id="UP000287651">
    <property type="component" value="Unassembled WGS sequence"/>
</dbReference>
<evidence type="ECO:0000313" key="2">
    <source>
        <dbReference type="Proteomes" id="UP000287651"/>
    </source>
</evidence>
<name>A0A426XLP2_ENSVE</name>
<accession>A0A426XLP2</accession>
<evidence type="ECO:0000313" key="1">
    <source>
        <dbReference type="EMBL" id="RRT40355.1"/>
    </source>
</evidence>
<dbReference type="EMBL" id="AMZH03019445">
    <property type="protein sequence ID" value="RRT40355.1"/>
    <property type="molecule type" value="Genomic_DNA"/>
</dbReference>
<dbReference type="AlphaFoldDB" id="A0A426XLP2"/>
<reference evidence="1 2" key="1">
    <citation type="journal article" date="2014" name="Agronomy (Basel)">
        <title>A Draft Genome Sequence for Ensete ventricosum, the Drought-Tolerant Tree Against Hunger.</title>
        <authorList>
            <person name="Harrison J."/>
            <person name="Moore K.A."/>
            <person name="Paszkiewicz K."/>
            <person name="Jones T."/>
            <person name="Grant M."/>
            <person name="Ambacheew D."/>
            <person name="Muzemil S."/>
            <person name="Studholme D.J."/>
        </authorList>
    </citation>
    <scope>NUCLEOTIDE SEQUENCE [LARGE SCALE GENOMIC DNA]</scope>
</reference>
<protein>
    <submittedName>
        <fullName evidence="1">Uncharacterized protein</fullName>
    </submittedName>
</protein>
<gene>
    <name evidence="1" type="ORF">B296_00049166</name>
</gene>
<proteinExistence type="predicted"/>
<sequence length="56" mass="6119">MRTGPRLLTIQCPKGSKIIQPSSRFVSSSQTPYIPLEVFIVNGDSGQLSVLNRCVV</sequence>
<organism evidence="1 2">
    <name type="scientific">Ensete ventricosum</name>
    <name type="common">Abyssinian banana</name>
    <name type="synonym">Musa ensete</name>
    <dbReference type="NCBI Taxonomy" id="4639"/>
    <lineage>
        <taxon>Eukaryota</taxon>
        <taxon>Viridiplantae</taxon>
        <taxon>Streptophyta</taxon>
        <taxon>Embryophyta</taxon>
        <taxon>Tracheophyta</taxon>
        <taxon>Spermatophyta</taxon>
        <taxon>Magnoliopsida</taxon>
        <taxon>Liliopsida</taxon>
        <taxon>Zingiberales</taxon>
        <taxon>Musaceae</taxon>
        <taxon>Ensete</taxon>
    </lineage>
</organism>
<comment type="caution">
    <text evidence="1">The sequence shown here is derived from an EMBL/GenBank/DDBJ whole genome shotgun (WGS) entry which is preliminary data.</text>
</comment>